<organism evidence="2 3">
    <name type="scientific">Xenopus laevis</name>
    <name type="common">African clawed frog</name>
    <dbReference type="NCBI Taxonomy" id="8355"/>
    <lineage>
        <taxon>Eukaryota</taxon>
        <taxon>Metazoa</taxon>
        <taxon>Chordata</taxon>
        <taxon>Craniata</taxon>
        <taxon>Vertebrata</taxon>
        <taxon>Euteleostomi</taxon>
        <taxon>Amphibia</taxon>
        <taxon>Batrachia</taxon>
        <taxon>Anura</taxon>
        <taxon>Pipoidea</taxon>
        <taxon>Pipidae</taxon>
        <taxon>Xenopodinae</taxon>
        <taxon>Xenopus</taxon>
        <taxon>Xenopus</taxon>
    </lineage>
</organism>
<evidence type="ECO:0000313" key="3">
    <source>
        <dbReference type="Proteomes" id="UP000694892"/>
    </source>
</evidence>
<reference evidence="3" key="1">
    <citation type="journal article" date="2016" name="Nature">
        <title>Genome evolution in the allotetraploid frog Xenopus laevis.</title>
        <authorList>
            <person name="Session A.M."/>
            <person name="Uno Y."/>
            <person name="Kwon T."/>
            <person name="Chapman J.A."/>
            <person name="Toyoda A."/>
            <person name="Takahashi S."/>
            <person name="Fukui A."/>
            <person name="Hikosaka A."/>
            <person name="Suzuki A."/>
            <person name="Kondo M."/>
            <person name="van Heeringen S.J."/>
            <person name="Quigley I."/>
            <person name="Heinz S."/>
            <person name="Ogino H."/>
            <person name="Ochi H."/>
            <person name="Hellsten U."/>
            <person name="Lyons J.B."/>
            <person name="Simakov O."/>
            <person name="Putnam N."/>
            <person name="Stites J."/>
            <person name="Kuroki Y."/>
            <person name="Tanaka T."/>
            <person name="Michiue T."/>
            <person name="Watanabe M."/>
            <person name="Bogdanovic O."/>
            <person name="Lister R."/>
            <person name="Georgiou G."/>
            <person name="Paranjpe S.S."/>
            <person name="van Kruijsbergen I."/>
            <person name="Shu S."/>
            <person name="Carlson J."/>
            <person name="Kinoshita T."/>
            <person name="Ohta Y."/>
            <person name="Mawaribuchi S."/>
            <person name="Jenkins J."/>
            <person name="Grimwood J."/>
            <person name="Schmutz J."/>
            <person name="Mitros T."/>
            <person name="Mozaffari S.V."/>
            <person name="Suzuki Y."/>
            <person name="Haramoto Y."/>
            <person name="Yamamoto T.S."/>
            <person name="Takagi C."/>
            <person name="Heald R."/>
            <person name="Miller K."/>
            <person name="Haudenschild C."/>
            <person name="Kitzman J."/>
            <person name="Nakayama T."/>
            <person name="Izutsu Y."/>
            <person name="Robert J."/>
            <person name="Fortriede J."/>
            <person name="Burns K."/>
            <person name="Lotay V."/>
            <person name="Karimi K."/>
            <person name="Yasuoka Y."/>
            <person name="Dichmann D.S."/>
            <person name="Flajnik M.F."/>
            <person name="Houston D.W."/>
            <person name="Shendure J."/>
            <person name="DuPasquier L."/>
            <person name="Vize P.D."/>
            <person name="Zorn A.M."/>
            <person name="Ito M."/>
            <person name="Marcotte E.M."/>
            <person name="Wallingford J.B."/>
            <person name="Ito Y."/>
            <person name="Asashima M."/>
            <person name="Ueno N."/>
            <person name="Matsuda Y."/>
            <person name="Veenstra G.J."/>
            <person name="Fujiyama A."/>
            <person name="Harland R.M."/>
            <person name="Taira M."/>
            <person name="Rokhsar D.S."/>
        </authorList>
    </citation>
    <scope>NUCLEOTIDE SEQUENCE [LARGE SCALE GENOMIC DNA]</scope>
    <source>
        <strain evidence="3">J</strain>
    </source>
</reference>
<gene>
    <name evidence="2" type="ORF">XELAEV_18026094mg</name>
</gene>
<dbReference type="Proteomes" id="UP000694892">
    <property type="component" value="Chromosome 5L"/>
</dbReference>
<sequence length="98" mass="11105">MHSVCLSVSMALLCALTQLVPANAAQQNQQNMQENTSVHIILYSVVKLKYNLKHWDTRAFCCEKNNVLYSPVVGCPFISFVPAEKLIPTVRHWTQICQ</sequence>
<name>A0A974CT96_XENLA</name>
<evidence type="ECO:0000313" key="2">
    <source>
        <dbReference type="EMBL" id="OCT79284.1"/>
    </source>
</evidence>
<keyword evidence="1" id="KW-0732">Signal</keyword>
<feature type="signal peptide" evidence="1">
    <location>
        <begin position="1"/>
        <end position="24"/>
    </location>
</feature>
<evidence type="ECO:0008006" key="4">
    <source>
        <dbReference type="Google" id="ProtNLM"/>
    </source>
</evidence>
<evidence type="ECO:0000256" key="1">
    <source>
        <dbReference type="SAM" id="SignalP"/>
    </source>
</evidence>
<proteinExistence type="predicted"/>
<dbReference type="EMBL" id="CM004474">
    <property type="protein sequence ID" value="OCT79284.1"/>
    <property type="molecule type" value="Genomic_DNA"/>
</dbReference>
<dbReference type="AlphaFoldDB" id="A0A974CT96"/>
<feature type="chain" id="PRO_5037202502" description="Secreted protein" evidence="1">
    <location>
        <begin position="25"/>
        <end position="98"/>
    </location>
</feature>
<protein>
    <recommendedName>
        <fullName evidence="4">Secreted protein</fullName>
    </recommendedName>
</protein>
<accession>A0A974CT96</accession>